<dbReference type="EMBL" id="LSBI01000005">
    <property type="protein sequence ID" value="OAQ89285.1"/>
    <property type="molecule type" value="Genomic_DNA"/>
</dbReference>
<reference evidence="2 3" key="1">
    <citation type="submission" date="2016-02" db="EMBL/GenBank/DDBJ databases">
        <title>Biosynthesis of antibiotic leucinostatins and their inhibition on Phytophthora in bio-control Purpureocillium lilacinum.</title>
        <authorList>
            <person name="Wang G."/>
            <person name="Liu Z."/>
            <person name="Lin R."/>
            <person name="Li E."/>
            <person name="Mao Z."/>
            <person name="Ling J."/>
            <person name="Yin W."/>
            <person name="Xie B."/>
        </authorList>
    </citation>
    <scope>NUCLEOTIDE SEQUENCE [LARGE SCALE GENOMIC DNA]</scope>
    <source>
        <strain evidence="2">PLFJ-1</strain>
    </source>
</reference>
<evidence type="ECO:0000256" key="1">
    <source>
        <dbReference type="SAM" id="MobiDB-lite"/>
    </source>
</evidence>
<name>A0A179HG58_PURLI</name>
<evidence type="ECO:0000313" key="3">
    <source>
        <dbReference type="Proteomes" id="UP000078340"/>
    </source>
</evidence>
<comment type="caution">
    <text evidence="2">The sequence shown here is derived from an EMBL/GenBank/DDBJ whole genome shotgun (WGS) entry which is preliminary data.</text>
</comment>
<protein>
    <submittedName>
        <fullName evidence="2">Uncharacterized protein</fullName>
    </submittedName>
</protein>
<organism evidence="2 3">
    <name type="scientific">Purpureocillium lilacinum</name>
    <name type="common">Paecilomyces lilacinus</name>
    <dbReference type="NCBI Taxonomy" id="33203"/>
    <lineage>
        <taxon>Eukaryota</taxon>
        <taxon>Fungi</taxon>
        <taxon>Dikarya</taxon>
        <taxon>Ascomycota</taxon>
        <taxon>Pezizomycotina</taxon>
        <taxon>Sordariomycetes</taxon>
        <taxon>Hypocreomycetidae</taxon>
        <taxon>Hypocreales</taxon>
        <taxon>Ophiocordycipitaceae</taxon>
        <taxon>Purpureocillium</taxon>
    </lineage>
</organism>
<gene>
    <name evidence="2" type="ORF">VFPFJ_05694</name>
</gene>
<dbReference type="Proteomes" id="UP000078340">
    <property type="component" value="Unassembled WGS sequence"/>
</dbReference>
<evidence type="ECO:0000313" key="2">
    <source>
        <dbReference type="EMBL" id="OAQ89285.1"/>
    </source>
</evidence>
<sequence>MVEKSPRSRCGRIVFRWKAGKKHTEFPPLQEGNGEAVGGGEVRKRESCVSSEEEGVLRAAEGPGGRAGGEGWRGQALPYCLLTMARASARTSPDERCGRQAGG</sequence>
<feature type="region of interest" description="Disordered" evidence="1">
    <location>
        <begin position="21"/>
        <end position="70"/>
    </location>
</feature>
<proteinExistence type="predicted"/>
<accession>A0A179HG58</accession>
<dbReference type="AlphaFoldDB" id="A0A179HG58"/>